<dbReference type="InterPro" id="IPR040378">
    <property type="entry name" value="BASL"/>
</dbReference>
<dbReference type="GO" id="GO:0009786">
    <property type="term" value="P:regulation of asymmetric cell division"/>
    <property type="evidence" value="ECO:0007669"/>
    <property type="project" value="InterPro"/>
</dbReference>
<sequence>MRNSIISDTLDFSDAASSFLCLMPESQFALADISGVRGNMQSKYVQHDHAKVIPLSILKKCPQANPDLTCRKSSTSPETKPCLNNDFLLRKSRLTRSYPEKCDEILLQHCMRIGTDGDRCAVKVGREEVQCNSTDPIHSPACKGKVEMDHQVIEELSGEIDILAFEIVEFFRAFDDAEDYKFLTLFEKSDGLSTSLRKSQSGRGRPGARMASKSVDHHLKADEGSSIAERDRMVGRTNANTAHSGKWNESLAVDSFSMTFSEPLTFSGPLSFSGHSVQGTYSGNVSQRSDSSTASSHSFAFPILPYDWNSSPVKMAPPDKRFTRKPWKRRLRAIFCCNSDSS</sequence>
<dbReference type="PANTHER" id="PTHR33914">
    <property type="entry name" value="18S PRE-RIBOSOMAL ASSEMBLY PROTEIN GAR2-LIKE PROTEIN"/>
    <property type="match status" value="1"/>
</dbReference>
<reference evidence="2" key="1">
    <citation type="submission" date="2021-08" db="EMBL/GenBank/DDBJ databases">
        <title>WGS assembly of Ceratopteris richardii.</title>
        <authorList>
            <person name="Marchant D.B."/>
            <person name="Chen G."/>
            <person name="Jenkins J."/>
            <person name="Shu S."/>
            <person name="Leebens-Mack J."/>
            <person name="Grimwood J."/>
            <person name="Schmutz J."/>
            <person name="Soltis P."/>
            <person name="Soltis D."/>
            <person name="Chen Z.-H."/>
        </authorList>
    </citation>
    <scope>NUCLEOTIDE SEQUENCE</scope>
    <source>
        <strain evidence="2">Whitten #5841</strain>
        <tissue evidence="2">Leaf</tissue>
    </source>
</reference>
<dbReference type="EMBL" id="CM035408">
    <property type="protein sequence ID" value="KAH7442144.1"/>
    <property type="molecule type" value="Genomic_DNA"/>
</dbReference>
<evidence type="ECO:0000313" key="2">
    <source>
        <dbReference type="EMBL" id="KAH7442142.1"/>
    </source>
</evidence>
<evidence type="ECO:0000256" key="1">
    <source>
        <dbReference type="SAM" id="MobiDB-lite"/>
    </source>
</evidence>
<evidence type="ECO:0000313" key="3">
    <source>
        <dbReference type="Proteomes" id="UP000825935"/>
    </source>
</evidence>
<dbReference type="AlphaFoldDB" id="A0A8T2V405"/>
<dbReference type="OrthoDB" id="1931360at2759"/>
<organism evidence="2 3">
    <name type="scientific">Ceratopteris richardii</name>
    <name type="common">Triangle waterfern</name>
    <dbReference type="NCBI Taxonomy" id="49495"/>
    <lineage>
        <taxon>Eukaryota</taxon>
        <taxon>Viridiplantae</taxon>
        <taxon>Streptophyta</taxon>
        <taxon>Embryophyta</taxon>
        <taxon>Tracheophyta</taxon>
        <taxon>Polypodiopsida</taxon>
        <taxon>Polypodiidae</taxon>
        <taxon>Polypodiales</taxon>
        <taxon>Pteridineae</taxon>
        <taxon>Pteridaceae</taxon>
        <taxon>Parkerioideae</taxon>
        <taxon>Ceratopteris</taxon>
    </lineage>
</organism>
<gene>
    <name evidence="2" type="ORF">KP509_03G073000</name>
</gene>
<name>A0A8T2V405_CERRI</name>
<proteinExistence type="predicted"/>
<accession>A0A8T2V405</accession>
<dbReference type="EMBL" id="CM035408">
    <property type="protein sequence ID" value="KAH7442142.1"/>
    <property type="molecule type" value="Genomic_DNA"/>
</dbReference>
<dbReference type="PANTHER" id="PTHR33914:SF2">
    <property type="entry name" value="OS02G0582100 PROTEIN"/>
    <property type="match status" value="1"/>
</dbReference>
<dbReference type="EMBL" id="CM035408">
    <property type="protein sequence ID" value="KAH7442143.1"/>
    <property type="molecule type" value="Genomic_DNA"/>
</dbReference>
<keyword evidence="3" id="KW-1185">Reference proteome</keyword>
<feature type="region of interest" description="Disordered" evidence="1">
    <location>
        <begin position="194"/>
        <end position="218"/>
    </location>
</feature>
<dbReference type="Proteomes" id="UP000825935">
    <property type="component" value="Chromosome 3"/>
</dbReference>
<comment type="caution">
    <text evidence="2">The sequence shown here is derived from an EMBL/GenBank/DDBJ whole genome shotgun (WGS) entry which is preliminary data.</text>
</comment>
<protein>
    <submittedName>
        <fullName evidence="2">Uncharacterized protein</fullName>
    </submittedName>
</protein>